<name>A0A7C9F234_OPUST</name>
<feature type="chain" id="PRO_5027965906" evidence="1">
    <location>
        <begin position="21"/>
        <end position="129"/>
    </location>
</feature>
<protein>
    <submittedName>
        <fullName evidence="2">Uncharacterized protein</fullName>
    </submittedName>
</protein>
<dbReference type="AlphaFoldDB" id="A0A7C9F234"/>
<accession>A0A7C9F234</accession>
<evidence type="ECO:0000256" key="1">
    <source>
        <dbReference type="SAM" id="SignalP"/>
    </source>
</evidence>
<evidence type="ECO:0000313" key="2">
    <source>
        <dbReference type="EMBL" id="MBA4676187.1"/>
    </source>
</evidence>
<reference evidence="2" key="1">
    <citation type="journal article" date="2013" name="J. Plant Res.">
        <title>Effect of fungi and light on seed germination of three Opuntia species from semiarid lands of central Mexico.</title>
        <authorList>
            <person name="Delgado-Sanchez P."/>
            <person name="Jimenez-Bremont J.F."/>
            <person name="Guerrero-Gonzalez Mde L."/>
            <person name="Flores J."/>
        </authorList>
    </citation>
    <scope>NUCLEOTIDE SEQUENCE</scope>
    <source>
        <tissue evidence="2">Cladode</tissue>
    </source>
</reference>
<dbReference type="EMBL" id="GISG01270272">
    <property type="protein sequence ID" value="MBA4676187.1"/>
    <property type="molecule type" value="Transcribed_RNA"/>
</dbReference>
<organism evidence="2">
    <name type="scientific">Opuntia streptacantha</name>
    <name type="common">Prickly pear cactus</name>
    <name type="synonym">Opuntia cardona</name>
    <dbReference type="NCBI Taxonomy" id="393608"/>
    <lineage>
        <taxon>Eukaryota</taxon>
        <taxon>Viridiplantae</taxon>
        <taxon>Streptophyta</taxon>
        <taxon>Embryophyta</taxon>
        <taxon>Tracheophyta</taxon>
        <taxon>Spermatophyta</taxon>
        <taxon>Magnoliopsida</taxon>
        <taxon>eudicotyledons</taxon>
        <taxon>Gunneridae</taxon>
        <taxon>Pentapetalae</taxon>
        <taxon>Caryophyllales</taxon>
        <taxon>Cactineae</taxon>
        <taxon>Cactaceae</taxon>
        <taxon>Opuntioideae</taxon>
        <taxon>Opuntia</taxon>
    </lineage>
</organism>
<reference evidence="2" key="2">
    <citation type="submission" date="2020-07" db="EMBL/GenBank/DDBJ databases">
        <authorList>
            <person name="Vera ALvarez R."/>
            <person name="Arias-Moreno D.M."/>
            <person name="Jimenez-Jacinto V."/>
            <person name="Jimenez-Bremont J.F."/>
            <person name="Swaminathan K."/>
            <person name="Moose S.P."/>
            <person name="Guerrero-Gonzalez M.L."/>
            <person name="Marino-Ramirez L."/>
            <person name="Landsman D."/>
            <person name="Rodriguez-Kessler M."/>
            <person name="Delgado-Sanchez P."/>
        </authorList>
    </citation>
    <scope>NUCLEOTIDE SEQUENCE</scope>
    <source>
        <tissue evidence="2">Cladode</tissue>
    </source>
</reference>
<feature type="signal peptide" evidence="1">
    <location>
        <begin position="1"/>
        <end position="20"/>
    </location>
</feature>
<proteinExistence type="predicted"/>
<keyword evidence="1" id="KW-0732">Signal</keyword>
<sequence>MSTFALLMAILLLAMHACSARHIFTFVPYDKDIEKAKLHEMEVQGLPIFNPKEILLRGKATSMATLHESQRALKMQNLKGNARFMLEAASQVATKSSQDAAKDGDQPFEDPTVMDYAQAHHETPIHNQH</sequence>